<evidence type="ECO:0000256" key="10">
    <source>
        <dbReference type="ARBA" id="ARBA00057626"/>
    </source>
</evidence>
<dbReference type="Pfam" id="PF00009">
    <property type="entry name" value="GTP_EFTU"/>
    <property type="match status" value="1"/>
</dbReference>
<evidence type="ECO:0000256" key="4">
    <source>
        <dbReference type="ARBA" id="ARBA00022741"/>
    </source>
</evidence>
<dbReference type="EMBL" id="FCOJ02000006">
    <property type="protein sequence ID" value="SAK48695.1"/>
    <property type="molecule type" value="Genomic_DNA"/>
</dbReference>
<dbReference type="PROSITE" id="PS00301">
    <property type="entry name" value="G_TR_1"/>
    <property type="match status" value="1"/>
</dbReference>
<proteinExistence type="inferred from homology"/>
<dbReference type="GO" id="GO:0043022">
    <property type="term" value="F:ribosome binding"/>
    <property type="evidence" value="ECO:0007669"/>
    <property type="project" value="UniProtKB-UniRule"/>
</dbReference>
<dbReference type="Pfam" id="PF00679">
    <property type="entry name" value="EFG_C"/>
    <property type="match status" value="1"/>
</dbReference>
<dbReference type="InterPro" id="IPR013842">
    <property type="entry name" value="LepA_CTD"/>
</dbReference>
<dbReference type="GO" id="GO:0045727">
    <property type="term" value="P:positive regulation of translation"/>
    <property type="evidence" value="ECO:0007669"/>
    <property type="project" value="UniProtKB-UniRule"/>
</dbReference>
<evidence type="ECO:0000256" key="13">
    <source>
        <dbReference type="HAMAP-Rule" id="MF_00071"/>
    </source>
</evidence>
<feature type="binding site" evidence="13">
    <location>
        <begin position="131"/>
        <end position="134"/>
    </location>
    <ligand>
        <name>GTP</name>
        <dbReference type="ChEBI" id="CHEBI:37565"/>
    </ligand>
</feature>
<evidence type="ECO:0000256" key="9">
    <source>
        <dbReference type="ARBA" id="ARBA00050293"/>
    </source>
</evidence>
<evidence type="ECO:0000256" key="2">
    <source>
        <dbReference type="ARBA" id="ARBA00022475"/>
    </source>
</evidence>
<reference evidence="15" key="1">
    <citation type="submission" date="2016-01" db="EMBL/GenBank/DDBJ databases">
        <authorList>
            <person name="Peeters C."/>
        </authorList>
    </citation>
    <scope>NUCLEOTIDE SEQUENCE [LARGE SCALE GENOMIC DNA]</scope>
    <source>
        <strain evidence="15">LMG 29325</strain>
    </source>
</reference>
<dbReference type="FunFam" id="3.40.50.300:FF:000078">
    <property type="entry name" value="Elongation factor 4"/>
    <property type="match status" value="1"/>
</dbReference>
<evidence type="ECO:0000256" key="1">
    <source>
        <dbReference type="ARBA" id="ARBA00005454"/>
    </source>
</evidence>
<dbReference type="CDD" id="cd03709">
    <property type="entry name" value="lepA_C"/>
    <property type="match status" value="1"/>
</dbReference>
<dbReference type="STRING" id="1777143.AWB82_01211"/>
<dbReference type="FunFam" id="3.30.70.2570:FF:000001">
    <property type="entry name" value="Translation factor GUF1, mitochondrial"/>
    <property type="match status" value="1"/>
</dbReference>
<dbReference type="FunFam" id="3.30.70.240:FF:000007">
    <property type="entry name" value="Translation factor GUF1, mitochondrial"/>
    <property type="match status" value="1"/>
</dbReference>
<accession>A0A157ZT66</accession>
<dbReference type="Gene3D" id="2.40.30.10">
    <property type="entry name" value="Translation factors"/>
    <property type="match status" value="1"/>
</dbReference>
<dbReference type="SUPFAM" id="SSF50447">
    <property type="entry name" value="Translation proteins"/>
    <property type="match status" value="1"/>
</dbReference>
<comment type="subcellular location">
    <subcellularLocation>
        <location evidence="13">Cell membrane</location>
        <topology evidence="13">Peripheral membrane protein</topology>
        <orientation evidence="13">Cytoplasmic side</orientation>
    </subcellularLocation>
</comment>
<evidence type="ECO:0000256" key="11">
    <source>
        <dbReference type="ARBA" id="ARBA00061052"/>
    </source>
</evidence>
<dbReference type="PRINTS" id="PR00315">
    <property type="entry name" value="ELONGATNFCT"/>
</dbReference>
<dbReference type="RefSeq" id="WP_086966239.1">
    <property type="nucleotide sequence ID" value="NZ_FCOJ02000006.1"/>
</dbReference>
<keyword evidence="5 13" id="KW-0378">Hydrolase</keyword>
<dbReference type="OrthoDB" id="9801472at2"/>
<evidence type="ECO:0000256" key="7">
    <source>
        <dbReference type="ARBA" id="ARBA00023134"/>
    </source>
</evidence>
<dbReference type="InterPro" id="IPR009000">
    <property type="entry name" value="Transl_B-barrel_sf"/>
</dbReference>
<dbReference type="Gene3D" id="3.30.70.240">
    <property type="match status" value="1"/>
</dbReference>
<evidence type="ECO:0000256" key="8">
    <source>
        <dbReference type="ARBA" id="ARBA00023136"/>
    </source>
</evidence>
<evidence type="ECO:0000256" key="5">
    <source>
        <dbReference type="ARBA" id="ARBA00022801"/>
    </source>
</evidence>
<evidence type="ECO:0000256" key="12">
    <source>
        <dbReference type="ARBA" id="ARBA00066744"/>
    </source>
</evidence>
<gene>
    <name evidence="13" type="primary">lepA</name>
    <name evidence="15" type="ORF">AWB82_01211</name>
</gene>
<keyword evidence="8 13" id="KW-0472">Membrane</keyword>
<dbReference type="EC" id="3.6.5.n1" evidence="12 13"/>
<dbReference type="PANTHER" id="PTHR43512">
    <property type="entry name" value="TRANSLATION FACTOR GUF1-RELATED"/>
    <property type="match status" value="1"/>
</dbReference>
<dbReference type="NCBIfam" id="TIGR01393">
    <property type="entry name" value="lepA"/>
    <property type="match status" value="1"/>
</dbReference>
<dbReference type="InterPro" id="IPR004161">
    <property type="entry name" value="EFTu-like_2"/>
</dbReference>
<dbReference type="CDD" id="cd01890">
    <property type="entry name" value="LepA"/>
    <property type="match status" value="1"/>
</dbReference>
<dbReference type="InterPro" id="IPR038363">
    <property type="entry name" value="LepA_C_sf"/>
</dbReference>
<dbReference type="Gene3D" id="3.30.70.2570">
    <property type="entry name" value="Elongation factor 4, C-terminal domain"/>
    <property type="match status" value="1"/>
</dbReference>
<name>A0A157ZT66_9BURK</name>
<comment type="function">
    <text evidence="10 13">Required for accurate and efficient protein synthesis under certain stress conditions. May act as a fidelity factor of the translation reaction, by catalyzing a one-codon backward translocation of tRNAs on improperly translocated ribosomes. Back-translocation proceeds from a post-translocation (POST) complex to a pre-translocation (PRE) complex, thus giving elongation factor G a second chance to translocate the tRNAs correctly. Binds to ribosomes in a GTP-dependent manner.</text>
</comment>
<dbReference type="AlphaFoldDB" id="A0A157ZT66"/>
<evidence type="ECO:0000256" key="6">
    <source>
        <dbReference type="ARBA" id="ARBA00022917"/>
    </source>
</evidence>
<dbReference type="GO" id="GO:0003924">
    <property type="term" value="F:GTPase activity"/>
    <property type="evidence" value="ECO:0007669"/>
    <property type="project" value="UniProtKB-UniRule"/>
</dbReference>
<dbReference type="InterPro" id="IPR006297">
    <property type="entry name" value="EF-4"/>
</dbReference>
<dbReference type="InterPro" id="IPR035647">
    <property type="entry name" value="EFG_III/V"/>
</dbReference>
<keyword evidence="2 13" id="KW-1003">Cell membrane</keyword>
<evidence type="ECO:0000259" key="14">
    <source>
        <dbReference type="PROSITE" id="PS51722"/>
    </source>
</evidence>
<evidence type="ECO:0000313" key="16">
    <source>
        <dbReference type="Proteomes" id="UP000054596"/>
    </source>
</evidence>
<evidence type="ECO:0000313" key="15">
    <source>
        <dbReference type="EMBL" id="SAK48695.1"/>
    </source>
</evidence>
<dbReference type="HAMAP" id="MF_00071">
    <property type="entry name" value="LepA"/>
    <property type="match status" value="1"/>
</dbReference>
<dbReference type="InterPro" id="IPR005225">
    <property type="entry name" value="Small_GTP-bd"/>
</dbReference>
<dbReference type="Proteomes" id="UP000054596">
    <property type="component" value="Unassembled WGS sequence"/>
</dbReference>
<dbReference type="FunFam" id="3.30.70.870:FF:000004">
    <property type="entry name" value="Translation factor GUF1, mitochondrial"/>
    <property type="match status" value="1"/>
</dbReference>
<dbReference type="InterPro" id="IPR000640">
    <property type="entry name" value="EFG_V-like"/>
</dbReference>
<organism evidence="15 16">
    <name type="scientific">Caballeronia glebae</name>
    <dbReference type="NCBI Taxonomy" id="1777143"/>
    <lineage>
        <taxon>Bacteria</taxon>
        <taxon>Pseudomonadati</taxon>
        <taxon>Pseudomonadota</taxon>
        <taxon>Betaproteobacteria</taxon>
        <taxon>Burkholderiales</taxon>
        <taxon>Burkholderiaceae</taxon>
        <taxon>Caballeronia</taxon>
    </lineage>
</organism>
<feature type="domain" description="Tr-type G" evidence="14">
    <location>
        <begin position="2"/>
        <end position="184"/>
    </location>
</feature>
<dbReference type="CDD" id="cd03699">
    <property type="entry name" value="EF4_II"/>
    <property type="match status" value="1"/>
</dbReference>
<dbReference type="GO" id="GO:0003746">
    <property type="term" value="F:translation elongation factor activity"/>
    <property type="evidence" value="ECO:0007669"/>
    <property type="project" value="UniProtKB-UniRule"/>
</dbReference>
<dbReference type="GO" id="GO:0097216">
    <property type="term" value="F:guanosine tetraphosphate binding"/>
    <property type="evidence" value="ECO:0007669"/>
    <property type="project" value="UniProtKB-ARBA"/>
</dbReference>
<dbReference type="SUPFAM" id="SSF52540">
    <property type="entry name" value="P-loop containing nucleoside triphosphate hydrolases"/>
    <property type="match status" value="1"/>
</dbReference>
<dbReference type="PROSITE" id="PS51722">
    <property type="entry name" value="G_TR_2"/>
    <property type="match status" value="1"/>
</dbReference>
<dbReference type="Pfam" id="PF03144">
    <property type="entry name" value="GTP_EFTU_D2"/>
    <property type="match status" value="1"/>
</dbReference>
<dbReference type="SUPFAM" id="SSF54980">
    <property type="entry name" value="EF-G C-terminal domain-like"/>
    <property type="match status" value="2"/>
</dbReference>
<evidence type="ECO:0000256" key="3">
    <source>
        <dbReference type="ARBA" id="ARBA00022519"/>
    </source>
</evidence>
<dbReference type="InterPro" id="IPR000795">
    <property type="entry name" value="T_Tr_GTP-bd_dom"/>
</dbReference>
<keyword evidence="4 13" id="KW-0547">Nucleotide-binding</keyword>
<comment type="similarity">
    <text evidence="11">Belongs to the GTP-binding elongation factor family. LepA subfamily.</text>
</comment>
<dbReference type="SMART" id="SM00838">
    <property type="entry name" value="EFG_C"/>
    <property type="match status" value="1"/>
</dbReference>
<feature type="binding site" evidence="13">
    <location>
        <begin position="14"/>
        <end position="19"/>
    </location>
    <ligand>
        <name>GTP</name>
        <dbReference type="ChEBI" id="CHEBI:37565"/>
    </ligand>
</feature>
<dbReference type="Gene3D" id="3.30.70.870">
    <property type="entry name" value="Elongation Factor G (Translational Gtpase), domain 3"/>
    <property type="match status" value="1"/>
</dbReference>
<dbReference type="InterPro" id="IPR035654">
    <property type="entry name" value="LepA_IV"/>
</dbReference>
<keyword evidence="6 13" id="KW-0648">Protein biosynthesis</keyword>
<dbReference type="NCBIfam" id="TIGR00231">
    <property type="entry name" value="small_GTP"/>
    <property type="match status" value="1"/>
</dbReference>
<keyword evidence="7 13" id="KW-0342">GTP-binding</keyword>
<dbReference type="InterPro" id="IPR027417">
    <property type="entry name" value="P-loop_NTPase"/>
</dbReference>
<dbReference type="InterPro" id="IPR031157">
    <property type="entry name" value="G_TR_CS"/>
</dbReference>
<dbReference type="Gene3D" id="3.40.50.300">
    <property type="entry name" value="P-loop containing nucleotide triphosphate hydrolases"/>
    <property type="match status" value="1"/>
</dbReference>
<comment type="catalytic activity">
    <reaction evidence="9 13">
        <text>GTP + H2O = GDP + phosphate + H(+)</text>
        <dbReference type="Rhea" id="RHEA:19669"/>
        <dbReference type="ChEBI" id="CHEBI:15377"/>
        <dbReference type="ChEBI" id="CHEBI:15378"/>
        <dbReference type="ChEBI" id="CHEBI:37565"/>
        <dbReference type="ChEBI" id="CHEBI:43474"/>
        <dbReference type="ChEBI" id="CHEBI:58189"/>
        <dbReference type="EC" id="3.6.5.n1"/>
    </reaction>
</comment>
<keyword evidence="16" id="KW-1185">Reference proteome</keyword>
<dbReference type="Pfam" id="PF06421">
    <property type="entry name" value="LepA_C"/>
    <property type="match status" value="1"/>
</dbReference>
<dbReference type="PANTHER" id="PTHR43512:SF4">
    <property type="entry name" value="TRANSLATION FACTOR GUF1 HOMOLOG, CHLOROPLASTIC"/>
    <property type="match status" value="1"/>
</dbReference>
<keyword evidence="3" id="KW-0997">Cell inner membrane</keyword>
<dbReference type="GO" id="GO:0005886">
    <property type="term" value="C:plasma membrane"/>
    <property type="evidence" value="ECO:0007669"/>
    <property type="project" value="UniProtKB-SubCell"/>
</dbReference>
<dbReference type="FunFam" id="2.40.30.10:FF:000015">
    <property type="entry name" value="Translation factor GUF1, mitochondrial"/>
    <property type="match status" value="1"/>
</dbReference>
<dbReference type="CDD" id="cd16260">
    <property type="entry name" value="EF4_III"/>
    <property type="match status" value="1"/>
</dbReference>
<protein>
    <recommendedName>
        <fullName evidence="12 13">Elongation factor 4</fullName>
        <shortName evidence="13">EF-4</shortName>
        <ecNumber evidence="12 13">3.6.5.n1</ecNumber>
    </recommendedName>
    <alternativeName>
        <fullName evidence="13">Ribosomal back-translocase LepA</fullName>
    </alternativeName>
</protein>
<comment type="caution">
    <text evidence="15">The sequence shown here is derived from an EMBL/GenBank/DDBJ whole genome shotgun (WGS) entry which is preliminary data.</text>
</comment>
<sequence>MDHIRNFSIIAHIDHGKSTLADRIIQLCGGLSDREMEAQVLDSMDLERERGITIKAQTAALTYKARDGRVYNLNLIDTPGHVDFSYEVSRSLSACEGALLVVDASQGVEAQTVANCYTAIELGVEVVPVLNKIDLPAANPENAIEEIEDVIGIDATDAVHCSAKTGLGVEDVLESLIAKVPPPKGDTEAPLQALIIDSWFDNYVGVVMLVRIVNGTVKPKDKIKMMATGAQYPVEHVGVFAPKSTDLSQLSAGQVGFVIAGIKELTAAKVGDTVTLSNRPAEAPLPGFKEVKPQVFAGLYPVEANQYDALRESLEKLKLNDASLQYEPEVSQALGFGFRCGFLGLLHMEIVQERLEREFDMDLITTAPTVIYQVVQRDGTTISVENPAKMPEPPKIEEVREPIVTVNLYMPQEYVGSVITLCTAKRGTQINMQYHGRQVQLTYEIPMAEIVLDFFDRLKSTSRGYASMDYEFKEYRAADVVKVDMLINGDKVDALSVIVHRSQSQHRGREVASKMRELIPRQMYDVAIQATIGSNIIARENIKALRKNVLAKCYGGDISRKKKLLEKQKAGKKRMKQVGSVEIPQEAFLAILRVDD</sequence>
<comment type="similarity">
    <text evidence="1 13">Belongs to the TRAFAC class translation factor GTPase superfamily. Classic translation factor GTPase family. LepA subfamily.</text>
</comment>
<dbReference type="GO" id="GO:0005525">
    <property type="term" value="F:GTP binding"/>
    <property type="evidence" value="ECO:0007669"/>
    <property type="project" value="UniProtKB-UniRule"/>
</dbReference>